<feature type="domain" description="DNA polymerase III delta subunit-like C-terminal" evidence="8">
    <location>
        <begin position="200"/>
        <end position="320"/>
    </location>
</feature>
<evidence type="ECO:0000259" key="8">
    <source>
        <dbReference type="Pfam" id="PF21694"/>
    </source>
</evidence>
<dbReference type="GO" id="GO:0003887">
    <property type="term" value="F:DNA-directed DNA polymerase activity"/>
    <property type="evidence" value="ECO:0007669"/>
    <property type="project" value="UniProtKB-KW"/>
</dbReference>
<dbReference type="Gene3D" id="1.20.272.10">
    <property type="match status" value="1"/>
</dbReference>
<dbReference type="RefSeq" id="WP_210954519.1">
    <property type="nucleotide sequence ID" value="NZ_CP054393.1"/>
</dbReference>
<dbReference type="EC" id="2.7.7.7" evidence="1"/>
<comment type="catalytic activity">
    <reaction evidence="7">
        <text>DNA(n) + a 2'-deoxyribonucleoside 5'-triphosphate = DNA(n+1) + diphosphate</text>
        <dbReference type="Rhea" id="RHEA:22508"/>
        <dbReference type="Rhea" id="RHEA-COMP:17339"/>
        <dbReference type="Rhea" id="RHEA-COMP:17340"/>
        <dbReference type="ChEBI" id="CHEBI:33019"/>
        <dbReference type="ChEBI" id="CHEBI:61560"/>
        <dbReference type="ChEBI" id="CHEBI:173112"/>
        <dbReference type="EC" id="2.7.7.7"/>
    </reaction>
</comment>
<accession>A0A975FKD1</accession>
<evidence type="ECO:0000256" key="2">
    <source>
        <dbReference type="ARBA" id="ARBA00022679"/>
    </source>
</evidence>
<dbReference type="GO" id="GO:0003677">
    <property type="term" value="F:DNA binding"/>
    <property type="evidence" value="ECO:0007669"/>
    <property type="project" value="InterPro"/>
</dbReference>
<proteinExistence type="inferred from homology"/>
<protein>
    <recommendedName>
        <fullName evidence="1">DNA-directed DNA polymerase</fullName>
        <ecNumber evidence="1">2.7.7.7</ecNumber>
    </recommendedName>
</protein>
<dbReference type="SUPFAM" id="SSF48019">
    <property type="entry name" value="post-AAA+ oligomerization domain-like"/>
    <property type="match status" value="1"/>
</dbReference>
<evidence type="ECO:0000256" key="3">
    <source>
        <dbReference type="ARBA" id="ARBA00022695"/>
    </source>
</evidence>
<keyword evidence="4" id="KW-0235">DNA replication</keyword>
<dbReference type="InterPro" id="IPR005790">
    <property type="entry name" value="DNA_polIII_delta"/>
</dbReference>
<keyword evidence="2" id="KW-0808">Transferase</keyword>
<dbReference type="EMBL" id="CP054393">
    <property type="protein sequence ID" value="QTX03013.1"/>
    <property type="molecule type" value="Genomic_DNA"/>
</dbReference>
<dbReference type="EMBL" id="CP054393">
    <property type="protein sequence ID" value="QTX02888.1"/>
    <property type="molecule type" value="Genomic_DNA"/>
</dbReference>
<dbReference type="NCBIfam" id="TIGR01128">
    <property type="entry name" value="holA"/>
    <property type="match status" value="1"/>
</dbReference>
<evidence type="ECO:0000313" key="11">
    <source>
        <dbReference type="Proteomes" id="UP000672038"/>
    </source>
</evidence>
<dbReference type="InterPro" id="IPR008921">
    <property type="entry name" value="DNA_pol3_clamp-load_cplx_C"/>
</dbReference>
<dbReference type="AlphaFoldDB" id="A0A975FKD1"/>
<reference evidence="10" key="1">
    <citation type="submission" date="2020-06" db="EMBL/GenBank/DDBJ databases">
        <title>Complete genome sequence of Candidatus Phytoplasma luffae NCHU2019.</title>
        <authorList>
            <person name="Cho S.-T."/>
            <person name="Tan C.-M."/>
            <person name="Li J.-R."/>
            <person name="Chien Y.-Y."/>
            <person name="Chiu Y.-C."/>
            <person name="Yang J.-Y."/>
            <person name="Kuo C.-H."/>
        </authorList>
    </citation>
    <scope>NUCLEOTIDE SEQUENCE</scope>
    <source>
        <strain evidence="10">NCHU2019</strain>
    </source>
</reference>
<dbReference type="GO" id="GO:0006261">
    <property type="term" value="P:DNA-templated DNA replication"/>
    <property type="evidence" value="ECO:0007669"/>
    <property type="project" value="TreeGrafter"/>
</dbReference>
<evidence type="ECO:0000256" key="5">
    <source>
        <dbReference type="ARBA" id="ARBA00022932"/>
    </source>
</evidence>
<evidence type="ECO:0000256" key="4">
    <source>
        <dbReference type="ARBA" id="ARBA00022705"/>
    </source>
</evidence>
<gene>
    <name evidence="10" type="primary">holA</name>
    <name evidence="9" type="ORF">LFWB_3180</name>
    <name evidence="10" type="ORF">LFWB_4470</name>
</gene>
<dbReference type="KEGG" id="pluf:LFWB_3180"/>
<dbReference type="KEGG" id="pluf:LFWB_4470"/>
<evidence type="ECO:0000256" key="6">
    <source>
        <dbReference type="ARBA" id="ARBA00034754"/>
    </source>
</evidence>
<dbReference type="GO" id="GO:0009360">
    <property type="term" value="C:DNA polymerase III complex"/>
    <property type="evidence" value="ECO:0007669"/>
    <property type="project" value="TreeGrafter"/>
</dbReference>
<evidence type="ECO:0000256" key="1">
    <source>
        <dbReference type="ARBA" id="ARBA00012417"/>
    </source>
</evidence>
<evidence type="ECO:0000256" key="7">
    <source>
        <dbReference type="ARBA" id="ARBA00049244"/>
    </source>
</evidence>
<sequence>MEIKNLNLLINYQEFFLKETKDKIKQICKEKNYHFLFYSIDNNNYFQMIRKISGELYTSSFFYDKKVLFIENLSIIFWKKKINIDFLLDFFKNPQKNIIIYIHEEKNNFPTELRKKIYPFFDITKQNKFSFKHLFDYTKDSFEKDGFKIKNSIITFLIKKTNNDLFLLKEEIQKNKIYNYESKNIQDISITEKLFASSQEQNIFLLINAIINNNKETNNLELFEKLINKKESPFFIIYQILNKLEQIINIKYLINKKKTNNQISEILKYSPQKTFYLINEAKLASTEKIQNLFLILFDLYHQMKKGTINPIDGFKNFLIKQIINI</sequence>
<dbReference type="PANTHER" id="PTHR34388:SF1">
    <property type="entry name" value="DNA POLYMERASE III SUBUNIT DELTA"/>
    <property type="match status" value="1"/>
</dbReference>
<keyword evidence="3" id="KW-0548">Nucleotidyltransferase</keyword>
<organism evidence="10 11">
    <name type="scientific">Loofah witches'-broom phytoplasma</name>
    <dbReference type="NCBI Taxonomy" id="35773"/>
    <lineage>
        <taxon>Bacteria</taxon>
        <taxon>Bacillati</taxon>
        <taxon>Mycoplasmatota</taxon>
        <taxon>Mollicutes</taxon>
        <taxon>Acholeplasmatales</taxon>
        <taxon>Acholeplasmataceae</taxon>
        <taxon>Candidatus Phytoplasma</taxon>
        <taxon>16SrVIII (Loofah witches'-broom group)</taxon>
    </lineage>
</organism>
<dbReference type="PANTHER" id="PTHR34388">
    <property type="entry name" value="DNA POLYMERASE III SUBUNIT DELTA"/>
    <property type="match status" value="1"/>
</dbReference>
<comment type="similarity">
    <text evidence="6">Belongs to the DNA polymerase HolA subunit family.</text>
</comment>
<dbReference type="InterPro" id="IPR048466">
    <property type="entry name" value="DNA_pol3_delta-like_C"/>
</dbReference>
<evidence type="ECO:0000313" key="9">
    <source>
        <dbReference type="EMBL" id="QTX02888.1"/>
    </source>
</evidence>
<dbReference type="Proteomes" id="UP000672038">
    <property type="component" value="Chromosome"/>
</dbReference>
<evidence type="ECO:0000313" key="10">
    <source>
        <dbReference type="EMBL" id="QTX03013.1"/>
    </source>
</evidence>
<keyword evidence="11" id="KW-1185">Reference proteome</keyword>
<keyword evidence="5" id="KW-0239">DNA-directed DNA polymerase</keyword>
<name>A0A975FKD1_LOWBP</name>
<dbReference type="Pfam" id="PF21694">
    <property type="entry name" value="DNA_pol3_delta_C"/>
    <property type="match status" value="1"/>
</dbReference>